<comment type="caution">
    <text evidence="1">The sequence shown here is derived from an EMBL/GenBank/DDBJ whole genome shotgun (WGS) entry which is preliminary data.</text>
</comment>
<reference evidence="1" key="1">
    <citation type="submission" date="2018-11" db="EMBL/GenBank/DDBJ databases">
        <title>The sequence and de novo assembly of Larimichthys crocea genome using PacBio and Hi-C technologies.</title>
        <authorList>
            <person name="Xu P."/>
            <person name="Chen B."/>
            <person name="Zhou Z."/>
            <person name="Ke Q."/>
            <person name="Wu Y."/>
            <person name="Bai H."/>
            <person name="Pu F."/>
        </authorList>
    </citation>
    <scope>NUCLEOTIDE SEQUENCE</scope>
    <source>
        <tissue evidence="1">Muscle</tissue>
    </source>
</reference>
<dbReference type="EMBL" id="CM011687">
    <property type="protein sequence ID" value="TMS10990.1"/>
    <property type="molecule type" value="Genomic_DNA"/>
</dbReference>
<organism evidence="1 2">
    <name type="scientific">Larimichthys crocea</name>
    <name type="common">Large yellow croaker</name>
    <name type="synonym">Pseudosciaena crocea</name>
    <dbReference type="NCBI Taxonomy" id="215358"/>
    <lineage>
        <taxon>Eukaryota</taxon>
        <taxon>Metazoa</taxon>
        <taxon>Chordata</taxon>
        <taxon>Craniata</taxon>
        <taxon>Vertebrata</taxon>
        <taxon>Euteleostomi</taxon>
        <taxon>Actinopterygii</taxon>
        <taxon>Neopterygii</taxon>
        <taxon>Teleostei</taxon>
        <taxon>Neoteleostei</taxon>
        <taxon>Acanthomorphata</taxon>
        <taxon>Eupercaria</taxon>
        <taxon>Sciaenidae</taxon>
        <taxon>Larimichthys</taxon>
    </lineage>
</organism>
<dbReference type="Proteomes" id="UP000793456">
    <property type="component" value="Chromosome XIV"/>
</dbReference>
<sequence>MEYNHEQVSGSEFIVDFLEEKLGVNLNKNLTPQERAVSRAVTKMVEEHLYWTIAYCQWVDNLEETQKLLAMSGPAERHSEVAAEPPERQHGAQGDVRSRHWTLL</sequence>
<gene>
    <name evidence="1" type="ORF">E3U43_019983</name>
</gene>
<proteinExistence type="predicted"/>
<name>A0ACD3QV24_LARCR</name>
<accession>A0ACD3QV24</accession>
<keyword evidence="2" id="KW-1185">Reference proteome</keyword>
<evidence type="ECO:0000313" key="2">
    <source>
        <dbReference type="Proteomes" id="UP000793456"/>
    </source>
</evidence>
<evidence type="ECO:0000313" key="1">
    <source>
        <dbReference type="EMBL" id="TMS10990.1"/>
    </source>
</evidence>
<protein>
    <submittedName>
        <fullName evidence="1">Uncharacterized protein</fullName>
    </submittedName>
</protein>